<keyword evidence="3" id="KW-1185">Reference proteome</keyword>
<feature type="region of interest" description="Disordered" evidence="1">
    <location>
        <begin position="106"/>
        <end position="132"/>
    </location>
</feature>
<dbReference type="Proteomes" id="UP000189911">
    <property type="component" value="Chromosome E"/>
</dbReference>
<gene>
    <name evidence="2" type="ORF">LANO_0E03180G</name>
</gene>
<proteinExistence type="predicted"/>
<feature type="compositionally biased region" description="Polar residues" evidence="1">
    <location>
        <begin position="122"/>
        <end position="132"/>
    </location>
</feature>
<dbReference type="EMBL" id="LT598451">
    <property type="protein sequence ID" value="SCU93169.1"/>
    <property type="molecule type" value="Genomic_DNA"/>
</dbReference>
<name>A0A1G4JR29_9SACH</name>
<reference evidence="3" key="1">
    <citation type="submission" date="2016-03" db="EMBL/GenBank/DDBJ databases">
        <authorList>
            <person name="Devillers Hugo."/>
        </authorList>
    </citation>
    <scope>NUCLEOTIDE SEQUENCE [LARGE SCALE GENOMIC DNA]</scope>
</reference>
<accession>A0A1G4JR29</accession>
<evidence type="ECO:0000313" key="2">
    <source>
        <dbReference type="EMBL" id="SCU93169.1"/>
    </source>
</evidence>
<protein>
    <submittedName>
        <fullName evidence="2">LANO_0E03180g1_1</fullName>
    </submittedName>
</protein>
<dbReference type="AlphaFoldDB" id="A0A1G4JR29"/>
<evidence type="ECO:0000256" key="1">
    <source>
        <dbReference type="SAM" id="MobiDB-lite"/>
    </source>
</evidence>
<dbReference type="OrthoDB" id="4070040at2759"/>
<organism evidence="2 3">
    <name type="scientific">Lachancea nothofagi CBS 11611</name>
    <dbReference type="NCBI Taxonomy" id="1266666"/>
    <lineage>
        <taxon>Eukaryota</taxon>
        <taxon>Fungi</taxon>
        <taxon>Dikarya</taxon>
        <taxon>Ascomycota</taxon>
        <taxon>Saccharomycotina</taxon>
        <taxon>Saccharomycetes</taxon>
        <taxon>Saccharomycetales</taxon>
        <taxon>Saccharomycetaceae</taxon>
        <taxon>Lachancea</taxon>
    </lineage>
</organism>
<sequence>MSYLTPPISMTGLNQSSNIQNFILDTPNSQQLSSEGSEMSLKVKNNICKSFEDDVFFCPRMLLSSQEQSKCQKMDQFLLDQMREVGGSRLHEVSFLENLNSQPKFNPYTSQSFSPAPPPFEHQSQLHGHNGL</sequence>
<evidence type="ECO:0000313" key="3">
    <source>
        <dbReference type="Proteomes" id="UP000189911"/>
    </source>
</evidence>